<name>A0A9Q0AVB5_9PEZI</name>
<evidence type="ECO:0000259" key="4">
    <source>
        <dbReference type="Pfam" id="PF24883"/>
    </source>
</evidence>
<proteinExistence type="predicted"/>
<dbReference type="EMBL" id="JAFIMR010000003">
    <property type="protein sequence ID" value="KAI1880051.1"/>
    <property type="molecule type" value="Genomic_DNA"/>
</dbReference>
<keyword evidence="1" id="KW-0677">Repeat</keyword>
<evidence type="ECO:0000256" key="3">
    <source>
        <dbReference type="SAM" id="MobiDB-lite"/>
    </source>
</evidence>
<dbReference type="InterPro" id="IPR027417">
    <property type="entry name" value="P-loop_NTPase"/>
</dbReference>
<keyword evidence="6" id="KW-1185">Reference proteome</keyword>
<dbReference type="InterPro" id="IPR056884">
    <property type="entry name" value="NPHP3-like_N"/>
</dbReference>
<dbReference type="GO" id="GO:0009116">
    <property type="term" value="P:nucleoside metabolic process"/>
    <property type="evidence" value="ECO:0007669"/>
    <property type="project" value="InterPro"/>
</dbReference>
<gene>
    <name evidence="5" type="ORF">JX265_001672</name>
</gene>
<dbReference type="Gene3D" id="3.40.50.300">
    <property type="entry name" value="P-loop containing nucleotide triphosphate hydrolases"/>
    <property type="match status" value="1"/>
</dbReference>
<dbReference type="PROSITE" id="PS50088">
    <property type="entry name" value="ANK_REPEAT"/>
    <property type="match status" value="4"/>
</dbReference>
<dbReference type="SMART" id="SM00248">
    <property type="entry name" value="ANK"/>
    <property type="match status" value="5"/>
</dbReference>
<dbReference type="PANTHER" id="PTHR46082:SF11">
    <property type="entry name" value="AAA+ ATPASE DOMAIN-CONTAINING PROTEIN-RELATED"/>
    <property type="match status" value="1"/>
</dbReference>
<comment type="caution">
    <text evidence="5">The sequence shown here is derived from an EMBL/GenBank/DDBJ whole genome shotgun (WGS) entry which is preliminary data.</text>
</comment>
<dbReference type="Pfam" id="PF24883">
    <property type="entry name" value="NPHP3_N"/>
    <property type="match status" value="1"/>
</dbReference>
<dbReference type="Gene3D" id="3.40.50.1580">
    <property type="entry name" value="Nucleoside phosphorylase domain"/>
    <property type="match status" value="1"/>
</dbReference>
<evidence type="ECO:0000313" key="5">
    <source>
        <dbReference type="EMBL" id="KAI1880051.1"/>
    </source>
</evidence>
<feature type="compositionally biased region" description="Low complexity" evidence="3">
    <location>
        <begin position="1089"/>
        <end position="1099"/>
    </location>
</feature>
<feature type="repeat" description="ANK" evidence="2">
    <location>
        <begin position="986"/>
        <end position="1018"/>
    </location>
</feature>
<feature type="domain" description="Nephrocystin 3-like N-terminal" evidence="4">
    <location>
        <begin position="445"/>
        <end position="602"/>
    </location>
</feature>
<dbReference type="InterPro" id="IPR053137">
    <property type="entry name" value="NLR-like"/>
</dbReference>
<sequence>MQLQVSAAGSLSGTDADQADCLPQVLNASCVSKALLPSVSAQSWGIQPIIDFTKPPAFTRPAMSDPSIYTVGWICAVGTELVAATAFLDEEHDALEQQPATDNNTYILGRIWKHNVVIAALPHWQYGLVSAATVARDMLRSFPNVRLGLMVGIGGGAPSPKHDIRLGDIVVSSPDYGTGGVLQYDYGKTIQGERFAMTGYLNQPPQCLLTAISVLESRYESDGHTINADIERVFEKKPRLRSKYQKPDSYTDKLYHSSYRHAGGKSDDCAIVCDNADSLVIRRQRSQVEDSPMIHFGLIASASQLMQDADIRDRLSTEKGILCFEMEAAGLMNHFPCLVIRGICDYSDTHKNEAWQGYAAMAAGAYAKDLLRKVAPNKVEGERKLADVLSQVTEELGAIVPIIHDTQTRIEEIHVDKHRENIARWLKAPAVSSNLNKALEARHPGSGQGLIQTESYQKWKTQSKSFLWLNGIPGCGKTILTATVIEDLRASSQPLLYFYFDFTDIEKQRFENTIRSLIDQLYHNNQSAREVLGSLYSSCDGGSEQPRVDQLQAILVKMIQQSGEVWIILDALDECTSREELLRWLRGIRTEEVNFHILTTSRPERDITSAIEQFSSDEEQIAIQSDLITADIRSYVHAHIREHEDFQIWKTRPDIQEEIESNLVKKADGMFRWVWCQITALKRCRDPITLRKALASLPKTLDETYARILSSIPPEYVDHTIRILQFLTYSERPLRVEEAVDMIAVRVGANIAKESRFKTQDRMPIPTDIVGYCSSLVVLVQTRDWDDDETTTVEVMQLAHFSVRDYLTSDRLNPESAQSLQEMPARASIAEVCLAYLLALKSDHLGGRIPDGSTLSETVSEFIQRDYPFSRYSAQYWTSHAITVEHNSDSVFMLAKELFSSESQFEIWCSLAEPDVPIETMGSPIYFASLHGLLRCVYWLLENGADVNASGAYYKYPLQAASARGHKDIVQLLLNAGADVDSKGGIWDNALQVASGRGHKDIVQLLLNAGADVNAYGGFYKYPLQAASARGHKDIVQLLLNTGADVNTEGGFHGTALRAAFISENEDIVQLLLDYGASWEDTRSDTRSDTTSSLYSTSTDGEDGLTHEQQPVQSSKRRFSGPHVDTIAKKQHK</sequence>
<protein>
    <recommendedName>
        <fullName evidence="4">Nephrocystin 3-like N-terminal domain-containing protein</fullName>
    </recommendedName>
</protein>
<dbReference type="SUPFAM" id="SSF48403">
    <property type="entry name" value="Ankyrin repeat"/>
    <property type="match status" value="1"/>
</dbReference>
<dbReference type="Pfam" id="PF12796">
    <property type="entry name" value="Ank_2"/>
    <property type="match status" value="2"/>
</dbReference>
<evidence type="ECO:0000313" key="6">
    <source>
        <dbReference type="Proteomes" id="UP000829685"/>
    </source>
</evidence>
<dbReference type="Proteomes" id="UP000829685">
    <property type="component" value="Unassembled WGS sequence"/>
</dbReference>
<feature type="repeat" description="ANK" evidence="2">
    <location>
        <begin position="1023"/>
        <end position="1051"/>
    </location>
</feature>
<dbReference type="PANTHER" id="PTHR46082">
    <property type="entry name" value="ATP/GTP-BINDING PROTEIN-RELATED"/>
    <property type="match status" value="1"/>
</dbReference>
<dbReference type="SUPFAM" id="SSF53167">
    <property type="entry name" value="Purine and uridine phosphorylases"/>
    <property type="match status" value="1"/>
</dbReference>
<organism evidence="5 6">
    <name type="scientific">Neoarthrinium moseri</name>
    <dbReference type="NCBI Taxonomy" id="1658444"/>
    <lineage>
        <taxon>Eukaryota</taxon>
        <taxon>Fungi</taxon>
        <taxon>Dikarya</taxon>
        <taxon>Ascomycota</taxon>
        <taxon>Pezizomycotina</taxon>
        <taxon>Sordariomycetes</taxon>
        <taxon>Xylariomycetidae</taxon>
        <taxon>Amphisphaeriales</taxon>
        <taxon>Apiosporaceae</taxon>
        <taxon>Neoarthrinium</taxon>
    </lineage>
</organism>
<dbReference type="Gene3D" id="1.25.40.20">
    <property type="entry name" value="Ankyrin repeat-containing domain"/>
    <property type="match status" value="1"/>
</dbReference>
<evidence type="ECO:0000256" key="2">
    <source>
        <dbReference type="PROSITE-ProRule" id="PRU00023"/>
    </source>
</evidence>
<dbReference type="InterPro" id="IPR036770">
    <property type="entry name" value="Ankyrin_rpt-contain_sf"/>
</dbReference>
<dbReference type="InterPro" id="IPR035994">
    <property type="entry name" value="Nucleoside_phosphorylase_sf"/>
</dbReference>
<reference evidence="5" key="1">
    <citation type="submission" date="2021-03" db="EMBL/GenBank/DDBJ databases">
        <title>Revisited historic fungal species revealed as producer of novel bioactive compounds through whole genome sequencing and comparative genomics.</title>
        <authorList>
            <person name="Vignolle G.A."/>
            <person name="Hochenegger N."/>
            <person name="Mach R.L."/>
            <person name="Mach-Aigner A.R."/>
            <person name="Javad Rahimi M."/>
            <person name="Salim K.A."/>
            <person name="Chan C.M."/>
            <person name="Lim L.B.L."/>
            <person name="Cai F."/>
            <person name="Druzhinina I.S."/>
            <person name="U'Ren J.M."/>
            <person name="Derntl C."/>
        </authorList>
    </citation>
    <scope>NUCLEOTIDE SEQUENCE</scope>
    <source>
        <strain evidence="5">TUCIM 5799</strain>
    </source>
</reference>
<keyword evidence="2" id="KW-0040">ANK repeat</keyword>
<feature type="region of interest" description="Disordered" evidence="3">
    <location>
        <begin position="1081"/>
        <end position="1133"/>
    </location>
</feature>
<dbReference type="GO" id="GO:0003824">
    <property type="term" value="F:catalytic activity"/>
    <property type="evidence" value="ECO:0007669"/>
    <property type="project" value="InterPro"/>
</dbReference>
<dbReference type="InterPro" id="IPR002110">
    <property type="entry name" value="Ankyrin_rpt"/>
</dbReference>
<accession>A0A9Q0AVB5</accession>
<feature type="repeat" description="ANK" evidence="2">
    <location>
        <begin position="920"/>
        <end position="952"/>
    </location>
</feature>
<feature type="repeat" description="ANK" evidence="2">
    <location>
        <begin position="953"/>
        <end position="985"/>
    </location>
</feature>
<evidence type="ECO:0000256" key="1">
    <source>
        <dbReference type="ARBA" id="ARBA00022737"/>
    </source>
</evidence>
<dbReference type="AlphaFoldDB" id="A0A9Q0AVB5"/>
<dbReference type="PROSITE" id="PS50297">
    <property type="entry name" value="ANK_REP_REGION"/>
    <property type="match status" value="3"/>
</dbReference>
<dbReference type="SUPFAM" id="SSF52540">
    <property type="entry name" value="P-loop containing nucleoside triphosphate hydrolases"/>
    <property type="match status" value="1"/>
</dbReference>